<comment type="caution">
    <text evidence="3">The sequence shown here is derived from an EMBL/GenBank/DDBJ whole genome shotgun (WGS) entry which is preliminary data.</text>
</comment>
<gene>
    <name evidence="3" type="ORF">WJ0W_002628</name>
</gene>
<protein>
    <submittedName>
        <fullName evidence="3">DUF4261 domain-containing protein</fullName>
    </submittedName>
</protein>
<sequence>MTNKGENGNEEAMNGLGKQSEQQENYDQHKQEDQHKQGEQHKQEDQHKQEEQHERDEQKDQDEHEQDQSGFANVYVIQLLYKDKPELDRETLYGKMQQYTGEIHCAEDEKEAEEPGESLAVWESEAAEAGEMMHFFHLNHMIEYQEGALPAQTCIMASDKPVEEEAFAAALQQAWHWPEARAAVAGCRHSLLLTDFCARGLDYKQRLQLISGALRALLETAPCEAVYFQASDKIVHPQAYAAAIEAGQRLYGAMNLRFYNVHGRDEMILDTCGLAALGLPDVQCHFRGMEPNEVASWVGDIAYYLYEHGDIIRDGETVGSEEIRWQCEHQLALAAPMRHVLDLNPGPEHYAGI</sequence>
<feature type="domain" description="DUF4261" evidence="2">
    <location>
        <begin position="270"/>
        <end position="344"/>
    </location>
</feature>
<dbReference type="Proteomes" id="UP001154322">
    <property type="component" value="Unassembled WGS sequence"/>
</dbReference>
<dbReference type="RefSeq" id="WP_249724633.1">
    <property type="nucleotide sequence ID" value="NZ_AP031286.1"/>
</dbReference>
<evidence type="ECO:0000259" key="2">
    <source>
        <dbReference type="Pfam" id="PF14080"/>
    </source>
</evidence>
<evidence type="ECO:0000256" key="1">
    <source>
        <dbReference type="SAM" id="MobiDB-lite"/>
    </source>
</evidence>
<evidence type="ECO:0000313" key="3">
    <source>
        <dbReference type="EMBL" id="CAH8245393.1"/>
    </source>
</evidence>
<name>A0ABN8U6S7_9BACL</name>
<feature type="region of interest" description="Disordered" evidence="1">
    <location>
        <begin position="1"/>
        <end position="69"/>
    </location>
</feature>
<dbReference type="InterPro" id="IPR025357">
    <property type="entry name" value="DUF4261"/>
</dbReference>
<dbReference type="EMBL" id="CALYLO010000003">
    <property type="protein sequence ID" value="CAH8245393.1"/>
    <property type="molecule type" value="Genomic_DNA"/>
</dbReference>
<organism evidence="3 4">
    <name type="scientific">Paenibacillus melissococcoides</name>
    <dbReference type="NCBI Taxonomy" id="2912268"/>
    <lineage>
        <taxon>Bacteria</taxon>
        <taxon>Bacillati</taxon>
        <taxon>Bacillota</taxon>
        <taxon>Bacilli</taxon>
        <taxon>Bacillales</taxon>
        <taxon>Paenibacillaceae</taxon>
        <taxon>Paenibacillus</taxon>
    </lineage>
</organism>
<evidence type="ECO:0000313" key="4">
    <source>
        <dbReference type="Proteomes" id="UP001154322"/>
    </source>
</evidence>
<dbReference type="Pfam" id="PF14080">
    <property type="entry name" value="DUF4261"/>
    <property type="match status" value="1"/>
</dbReference>
<proteinExistence type="predicted"/>
<keyword evidence="4" id="KW-1185">Reference proteome</keyword>
<reference evidence="3" key="1">
    <citation type="submission" date="2022-06" db="EMBL/GenBank/DDBJ databases">
        <authorList>
            <person name="Dietemann V."/>
            <person name="Ory F."/>
            <person name="Dainat B."/>
            <person name="Oberhansli S."/>
        </authorList>
    </citation>
    <scope>NUCLEOTIDE SEQUENCE</scope>
    <source>
        <strain evidence="3">Ena-SAMPLE-TAB-26-04-2022-14:26:32:270-5432</strain>
    </source>
</reference>
<feature type="compositionally biased region" description="Basic and acidic residues" evidence="1">
    <location>
        <begin position="26"/>
        <end position="62"/>
    </location>
</feature>
<accession>A0ABN8U6S7</accession>